<dbReference type="PROSITE" id="PS51061">
    <property type="entry name" value="R3H"/>
    <property type="match status" value="1"/>
</dbReference>
<name>A0AAE1MX82_9FABA</name>
<dbReference type="SUPFAM" id="SSF82708">
    <property type="entry name" value="R3H domain"/>
    <property type="match status" value="1"/>
</dbReference>
<feature type="domain" description="Helicase ATP-binding" evidence="14">
    <location>
        <begin position="206"/>
        <end position="385"/>
    </location>
</feature>
<dbReference type="InterPro" id="IPR011709">
    <property type="entry name" value="DEAD-box_helicase_OB_fold"/>
</dbReference>
<evidence type="ECO:0000256" key="9">
    <source>
        <dbReference type="ARBA" id="ARBA00047984"/>
    </source>
</evidence>
<evidence type="ECO:0000256" key="3">
    <source>
        <dbReference type="ARBA" id="ARBA00022741"/>
    </source>
</evidence>
<feature type="domain" description="Helicase C-terminal" evidence="15">
    <location>
        <begin position="556"/>
        <end position="729"/>
    </location>
</feature>
<dbReference type="Pfam" id="PF01424">
    <property type="entry name" value="R3H"/>
    <property type="match status" value="1"/>
</dbReference>
<comment type="caution">
    <text evidence="16">The sequence shown here is derived from an EMBL/GenBank/DDBJ whole genome shotgun (WGS) entry which is preliminary data.</text>
</comment>
<feature type="compositionally biased region" description="Polar residues" evidence="12">
    <location>
        <begin position="1143"/>
        <end position="1153"/>
    </location>
</feature>
<feature type="repeat" description="ANK" evidence="11">
    <location>
        <begin position="469"/>
        <end position="501"/>
    </location>
</feature>
<evidence type="ECO:0000256" key="8">
    <source>
        <dbReference type="ARBA" id="ARBA00023242"/>
    </source>
</evidence>
<proteinExistence type="inferred from homology"/>
<evidence type="ECO:0000256" key="1">
    <source>
        <dbReference type="ARBA" id="ARBA00004123"/>
    </source>
</evidence>
<dbReference type="GO" id="GO:0005886">
    <property type="term" value="C:plasma membrane"/>
    <property type="evidence" value="ECO:0007669"/>
    <property type="project" value="UniProtKB-SubCell"/>
</dbReference>
<feature type="region of interest" description="Disordered" evidence="12">
    <location>
        <begin position="1006"/>
        <end position="1031"/>
    </location>
</feature>
<dbReference type="EMBL" id="JAWXYG010000003">
    <property type="protein sequence ID" value="KAK4278922.1"/>
    <property type="molecule type" value="Genomic_DNA"/>
</dbReference>
<dbReference type="SUPFAM" id="SSF52540">
    <property type="entry name" value="P-loop containing nucleoside triphosphate hydrolases"/>
    <property type="match status" value="2"/>
</dbReference>
<evidence type="ECO:0000259" key="14">
    <source>
        <dbReference type="PROSITE" id="PS51192"/>
    </source>
</evidence>
<keyword evidence="8" id="KW-0539">Nucleus</keyword>
<keyword evidence="17" id="KW-1185">Reference proteome</keyword>
<dbReference type="GO" id="GO:0003724">
    <property type="term" value="F:RNA helicase activity"/>
    <property type="evidence" value="ECO:0007669"/>
    <property type="project" value="UniProtKB-EC"/>
</dbReference>
<evidence type="ECO:0000256" key="6">
    <source>
        <dbReference type="ARBA" id="ARBA00022840"/>
    </source>
</evidence>
<dbReference type="AlphaFoldDB" id="A0AAE1MX82"/>
<evidence type="ECO:0000256" key="2">
    <source>
        <dbReference type="ARBA" id="ARBA00004413"/>
    </source>
</evidence>
<dbReference type="Pfam" id="PF04408">
    <property type="entry name" value="WHD_HA2"/>
    <property type="match status" value="1"/>
</dbReference>
<dbReference type="InterPro" id="IPR027417">
    <property type="entry name" value="P-loop_NTPase"/>
</dbReference>
<dbReference type="GO" id="GO:0016787">
    <property type="term" value="F:hydrolase activity"/>
    <property type="evidence" value="ECO:0007669"/>
    <property type="project" value="UniProtKB-KW"/>
</dbReference>
<dbReference type="InterPro" id="IPR007502">
    <property type="entry name" value="Helicase-assoc_dom"/>
</dbReference>
<dbReference type="PROSITE" id="PS50088">
    <property type="entry name" value="ANK_REPEAT"/>
    <property type="match status" value="1"/>
</dbReference>
<dbReference type="PROSITE" id="PS51192">
    <property type="entry name" value="HELICASE_ATP_BIND_1"/>
    <property type="match status" value="1"/>
</dbReference>
<dbReference type="SUPFAM" id="SSF48403">
    <property type="entry name" value="Ankyrin repeat"/>
    <property type="match status" value="1"/>
</dbReference>
<keyword evidence="11" id="KW-0040">ANK repeat</keyword>
<evidence type="ECO:0000259" key="15">
    <source>
        <dbReference type="PROSITE" id="PS51194"/>
    </source>
</evidence>
<dbReference type="GO" id="GO:0005634">
    <property type="term" value="C:nucleus"/>
    <property type="evidence" value="ECO:0007669"/>
    <property type="project" value="UniProtKB-SubCell"/>
</dbReference>
<dbReference type="InterPro" id="IPR011545">
    <property type="entry name" value="DEAD/DEAH_box_helicase_dom"/>
</dbReference>
<protein>
    <recommendedName>
        <fullName evidence="18">RNA helicase</fullName>
    </recommendedName>
</protein>
<evidence type="ECO:0000256" key="12">
    <source>
        <dbReference type="SAM" id="MobiDB-lite"/>
    </source>
</evidence>
<dbReference type="FunFam" id="3.40.50.300:FF:000860">
    <property type="entry name" value="DExH-box ATP-dependent RNA helicase DExH6"/>
    <property type="match status" value="1"/>
</dbReference>
<dbReference type="SMART" id="SM00490">
    <property type="entry name" value="HELICc"/>
    <property type="match status" value="1"/>
</dbReference>
<keyword evidence="4" id="KW-0378">Hydrolase</keyword>
<dbReference type="InterPro" id="IPR048333">
    <property type="entry name" value="HA2_WH"/>
</dbReference>
<keyword evidence="3" id="KW-0547">Nucleotide-binding</keyword>
<evidence type="ECO:0000259" key="13">
    <source>
        <dbReference type="PROSITE" id="PS51061"/>
    </source>
</evidence>
<evidence type="ECO:0000256" key="4">
    <source>
        <dbReference type="ARBA" id="ARBA00022801"/>
    </source>
</evidence>
<feature type="compositionally biased region" description="Acidic residues" evidence="12">
    <location>
        <begin position="1014"/>
        <end position="1031"/>
    </location>
</feature>
<dbReference type="Pfam" id="PF21010">
    <property type="entry name" value="HA2_C"/>
    <property type="match status" value="1"/>
</dbReference>
<evidence type="ECO:0000256" key="11">
    <source>
        <dbReference type="PROSITE-ProRule" id="PRU00023"/>
    </source>
</evidence>
<dbReference type="Proteomes" id="UP001293593">
    <property type="component" value="Unassembled WGS sequence"/>
</dbReference>
<dbReference type="FunFam" id="3.40.50.300:FF:000526">
    <property type="entry name" value="DExH-box ATP-dependent RNA helicase DExH3"/>
    <property type="match status" value="1"/>
</dbReference>
<evidence type="ECO:0000313" key="16">
    <source>
        <dbReference type="EMBL" id="KAK4278922.1"/>
    </source>
</evidence>
<feature type="compositionally biased region" description="Polar residues" evidence="12">
    <location>
        <begin position="1164"/>
        <end position="1185"/>
    </location>
</feature>
<feature type="compositionally biased region" description="Basic and acidic residues" evidence="12">
    <location>
        <begin position="143"/>
        <end position="158"/>
    </location>
</feature>
<dbReference type="Gene3D" id="3.30.1370.50">
    <property type="entry name" value="R3H-like domain"/>
    <property type="match status" value="1"/>
</dbReference>
<dbReference type="GO" id="GO:0003723">
    <property type="term" value="F:RNA binding"/>
    <property type="evidence" value="ECO:0007669"/>
    <property type="project" value="UniProtKB-KW"/>
</dbReference>
<dbReference type="InterPro" id="IPR001374">
    <property type="entry name" value="R3H_dom"/>
</dbReference>
<dbReference type="PROSITE" id="PS51194">
    <property type="entry name" value="HELICASE_CTER"/>
    <property type="match status" value="1"/>
</dbReference>
<reference evidence="16" key="1">
    <citation type="submission" date="2023-10" db="EMBL/GenBank/DDBJ databases">
        <title>Chromosome-level genome of the transformable northern wattle, Acacia crassicarpa.</title>
        <authorList>
            <person name="Massaro I."/>
            <person name="Sinha N.R."/>
            <person name="Poethig S."/>
            <person name="Leichty A.R."/>
        </authorList>
    </citation>
    <scope>NUCLEOTIDE SEQUENCE</scope>
    <source>
        <strain evidence="16">Acra3RX</strain>
        <tissue evidence="16">Leaf</tissue>
    </source>
</reference>
<evidence type="ECO:0008006" key="18">
    <source>
        <dbReference type="Google" id="ProtNLM"/>
    </source>
</evidence>
<dbReference type="Gene3D" id="1.20.120.1080">
    <property type="match status" value="1"/>
</dbReference>
<dbReference type="PANTHER" id="PTHR18934">
    <property type="entry name" value="ATP-DEPENDENT RNA HELICASE"/>
    <property type="match status" value="1"/>
</dbReference>
<dbReference type="Gene3D" id="3.40.50.300">
    <property type="entry name" value="P-loop containing nucleotide triphosphate hydrolases"/>
    <property type="match status" value="2"/>
</dbReference>
<dbReference type="Pfam" id="PF07717">
    <property type="entry name" value="OB_NTP_bind"/>
    <property type="match status" value="1"/>
</dbReference>
<dbReference type="CDD" id="cd18791">
    <property type="entry name" value="SF2_C_RHA"/>
    <property type="match status" value="1"/>
</dbReference>
<dbReference type="SMART" id="SM00393">
    <property type="entry name" value="R3H"/>
    <property type="match status" value="1"/>
</dbReference>
<feature type="region of interest" description="Disordered" evidence="12">
    <location>
        <begin position="1130"/>
        <end position="1185"/>
    </location>
</feature>
<dbReference type="GO" id="GO:0005524">
    <property type="term" value="F:ATP binding"/>
    <property type="evidence" value="ECO:0007669"/>
    <property type="project" value="UniProtKB-KW"/>
</dbReference>
<dbReference type="GO" id="GO:0003677">
    <property type="term" value="F:DNA binding"/>
    <property type="evidence" value="ECO:0007669"/>
    <property type="project" value="UniProtKB-ARBA"/>
</dbReference>
<dbReference type="InterPro" id="IPR001650">
    <property type="entry name" value="Helicase_C-like"/>
</dbReference>
<dbReference type="Pfam" id="PF00271">
    <property type="entry name" value="Helicase_C"/>
    <property type="match status" value="1"/>
</dbReference>
<comment type="similarity">
    <text evidence="10">Belongs to the DExH box helicase family.</text>
</comment>
<evidence type="ECO:0000256" key="7">
    <source>
        <dbReference type="ARBA" id="ARBA00022884"/>
    </source>
</evidence>
<feature type="region of interest" description="Disordered" evidence="12">
    <location>
        <begin position="143"/>
        <end position="162"/>
    </location>
</feature>
<dbReference type="PANTHER" id="PTHR18934:SF213">
    <property type="entry name" value="3'-5' RNA HELICASE YTHDC2"/>
    <property type="match status" value="1"/>
</dbReference>
<gene>
    <name evidence="16" type="ORF">QN277_016695</name>
</gene>
<accession>A0AAE1MX82</accession>
<keyword evidence="5" id="KW-0347">Helicase</keyword>
<dbReference type="SMART" id="SM00487">
    <property type="entry name" value="DEXDc"/>
    <property type="match status" value="1"/>
</dbReference>
<keyword evidence="6" id="KW-0067">ATP-binding</keyword>
<dbReference type="CDD" id="cd17917">
    <property type="entry name" value="DEXHc_RHA-like"/>
    <property type="match status" value="1"/>
</dbReference>
<dbReference type="SMART" id="SM00847">
    <property type="entry name" value="HA2"/>
    <property type="match status" value="1"/>
</dbReference>
<comment type="subcellular location">
    <subcellularLocation>
        <location evidence="2">Cell membrane</location>
        <topology evidence="2">Peripheral membrane protein</topology>
        <orientation evidence="2">Cytoplasmic side</orientation>
    </subcellularLocation>
    <subcellularLocation>
        <location evidence="1">Nucleus</location>
    </subcellularLocation>
</comment>
<dbReference type="FunFam" id="3.30.1370.50:FF:000002">
    <property type="entry name" value="Immunoglobulin mu DNA-binding protein 2"/>
    <property type="match status" value="1"/>
</dbReference>
<organism evidence="16 17">
    <name type="scientific">Acacia crassicarpa</name>
    <name type="common">northern wattle</name>
    <dbReference type="NCBI Taxonomy" id="499986"/>
    <lineage>
        <taxon>Eukaryota</taxon>
        <taxon>Viridiplantae</taxon>
        <taxon>Streptophyta</taxon>
        <taxon>Embryophyta</taxon>
        <taxon>Tracheophyta</taxon>
        <taxon>Spermatophyta</taxon>
        <taxon>Magnoliopsida</taxon>
        <taxon>eudicotyledons</taxon>
        <taxon>Gunneridae</taxon>
        <taxon>Pentapetalae</taxon>
        <taxon>rosids</taxon>
        <taxon>fabids</taxon>
        <taxon>Fabales</taxon>
        <taxon>Fabaceae</taxon>
        <taxon>Caesalpinioideae</taxon>
        <taxon>mimosoid clade</taxon>
        <taxon>Acacieae</taxon>
        <taxon>Acacia</taxon>
    </lineage>
</organism>
<keyword evidence="7" id="KW-0694">RNA-binding</keyword>
<dbReference type="InterPro" id="IPR036770">
    <property type="entry name" value="Ankyrin_rpt-contain_sf"/>
</dbReference>
<dbReference type="InterPro" id="IPR036867">
    <property type="entry name" value="R3H_dom_sf"/>
</dbReference>
<evidence type="ECO:0000313" key="17">
    <source>
        <dbReference type="Proteomes" id="UP001293593"/>
    </source>
</evidence>
<dbReference type="Gene3D" id="1.25.40.20">
    <property type="entry name" value="Ankyrin repeat-containing domain"/>
    <property type="match status" value="1"/>
</dbReference>
<evidence type="ECO:0000256" key="5">
    <source>
        <dbReference type="ARBA" id="ARBA00022806"/>
    </source>
</evidence>
<dbReference type="InterPro" id="IPR014001">
    <property type="entry name" value="Helicase_ATP-bd"/>
</dbReference>
<dbReference type="Pfam" id="PF00270">
    <property type="entry name" value="DEAD"/>
    <property type="match status" value="1"/>
</dbReference>
<sequence length="1185" mass="131825">MMNDSKMNHIMAKRRRAGTGKGLPLMSQKPKVDEPTRIRLNRILQDFKISNEKEYMFDATLSKNERALVHQISLKMGMKSKSSGTAKQRRLSVFKTVKKVDIATGLENLTYFAFSEEAQAVLGVLFTHHPPADGNLLEDMIGRRNNKTDKTSENKDDTFSMPPMRKAEISKKLEEFSSRMKTIPQLQQIATQRSNLPIAAFKDVISSTVQSHQVVLISGETGCGKTTQVPQYILDHMWGKGEPCKVVCTQPRRISAMSVAERIASERGETIGENIGYKIRLESKGGKHSSIVLCTTGILLRVLCSFSKSLSGSKTGGTMKNDKFGITHIIMDEIHERDRYSDFMMAVVRDMLPSYPHLRLILMSATIDAERFSQYFGGCPVILVPGFTYPVRTFYLEDVLSIVKYKEENHLDNGTSNNVTDSDELTEEDKVSLDEAIHLAWSNDDCDPVLELVTSKRSPKIFNYQHSLTGLTPLMVFAGKGRVGDMCMLLSFGADFQLRSKAGTTALEIAEQENQQETAEILKKHIDSASSNSKEGQELVDKYLTTVNPDLVDVVLVEQLIRKICMDSKDGGILVFLPGWEEINRTRERLLQSPFFNSSRVTILPLHSMVPSNEQKKVFLQPPSGCRKIVLSTNIAETAITIDDVVYVIDTGRMKEKSYDPYNNVQTLQSSWVSKASAKQREGRAGRCQPGICYHLYSKYRAASLPDFQVPELRRTPIEELCLQVKMIDPSCKLEEYLSKTLDPPVVESIRNAIAALQDIGALSIDEKLTELGEKLGSLPVHPLTSKLIFFAILMNCLGPALTIACASDFRNPFTIPMSFEDKRKAAAARSELASMYGGCGDQLAVIAAFECWHNAKTMGLESWFCSQYFVSRNTMNMLHGMRKQLQTELIRSGLIQDDVSRYNINAHNPGILHAVLVAGLYPMVGTLIKPKGAKRNVVETANGYKVRLHQHSVNYKLQSKVTGNRPLIVLDEVTRGDGGDMCTRNCTLVGPLPLLLLSNEIAVAPAKDSNDNPNDEDDDEGSESDGVSEDDIEFDNKLGEHCENKSSEHGEEKAMSSPDNAVKVIMDRWLYFGSRALDVAQLYCLRERLSAAILRKVSHPRERLPPTLESSINSIVRILSSDGLLGMTDKLSDTGKAPASRQAPSGSAQTQASRRKILPPNSCRPSNGNLENHVPNSQHVNSRK</sequence>
<comment type="catalytic activity">
    <reaction evidence="9">
        <text>ATP + H2O = ADP + phosphate + H(+)</text>
        <dbReference type="Rhea" id="RHEA:13065"/>
        <dbReference type="ChEBI" id="CHEBI:15377"/>
        <dbReference type="ChEBI" id="CHEBI:15378"/>
        <dbReference type="ChEBI" id="CHEBI:30616"/>
        <dbReference type="ChEBI" id="CHEBI:43474"/>
        <dbReference type="ChEBI" id="CHEBI:456216"/>
        <dbReference type="EC" id="3.6.4.13"/>
    </reaction>
</comment>
<evidence type="ECO:0000256" key="10">
    <source>
        <dbReference type="ARBA" id="ARBA00060772"/>
    </source>
</evidence>
<feature type="domain" description="R3H" evidence="13">
    <location>
        <begin position="34"/>
        <end position="97"/>
    </location>
</feature>
<dbReference type="InterPro" id="IPR002110">
    <property type="entry name" value="Ankyrin_rpt"/>
</dbReference>